<sequence>MGQDLTHLTDQSQMSELCHLQITCIKVNTIRKKNITLSIKNQILDLLPLR</sequence>
<dbReference type="AlphaFoldDB" id="A0A8T3BXF1"/>
<proteinExistence type="predicted"/>
<organism evidence="1 2">
    <name type="scientific">Dendrobium nobile</name>
    <name type="common">Orchid</name>
    <dbReference type="NCBI Taxonomy" id="94219"/>
    <lineage>
        <taxon>Eukaryota</taxon>
        <taxon>Viridiplantae</taxon>
        <taxon>Streptophyta</taxon>
        <taxon>Embryophyta</taxon>
        <taxon>Tracheophyta</taxon>
        <taxon>Spermatophyta</taxon>
        <taxon>Magnoliopsida</taxon>
        <taxon>Liliopsida</taxon>
        <taxon>Asparagales</taxon>
        <taxon>Orchidaceae</taxon>
        <taxon>Epidendroideae</taxon>
        <taxon>Malaxideae</taxon>
        <taxon>Dendrobiinae</taxon>
        <taxon>Dendrobium</taxon>
    </lineage>
</organism>
<evidence type="ECO:0000313" key="2">
    <source>
        <dbReference type="Proteomes" id="UP000829196"/>
    </source>
</evidence>
<name>A0A8T3BXF1_DENNO</name>
<accession>A0A8T3BXF1</accession>
<reference evidence="1" key="1">
    <citation type="journal article" date="2022" name="Front. Genet.">
        <title>Chromosome-Scale Assembly of the Dendrobium nobile Genome Provides Insights Into the Molecular Mechanism of the Biosynthesis of the Medicinal Active Ingredient of Dendrobium.</title>
        <authorList>
            <person name="Xu Q."/>
            <person name="Niu S.-C."/>
            <person name="Li K.-L."/>
            <person name="Zheng P.-J."/>
            <person name="Zhang X.-J."/>
            <person name="Jia Y."/>
            <person name="Liu Y."/>
            <person name="Niu Y.-X."/>
            <person name="Yu L.-H."/>
            <person name="Chen D.-F."/>
            <person name="Zhang G.-Q."/>
        </authorList>
    </citation>
    <scope>NUCLEOTIDE SEQUENCE</scope>
    <source>
        <tissue evidence="1">Leaf</tissue>
    </source>
</reference>
<protein>
    <submittedName>
        <fullName evidence="1">Uncharacterized protein</fullName>
    </submittedName>
</protein>
<keyword evidence="2" id="KW-1185">Reference proteome</keyword>
<dbReference type="EMBL" id="JAGYWB010000006">
    <property type="protein sequence ID" value="KAI0520094.1"/>
    <property type="molecule type" value="Genomic_DNA"/>
</dbReference>
<evidence type="ECO:0000313" key="1">
    <source>
        <dbReference type="EMBL" id="KAI0520094.1"/>
    </source>
</evidence>
<dbReference type="Proteomes" id="UP000829196">
    <property type="component" value="Unassembled WGS sequence"/>
</dbReference>
<gene>
    <name evidence="1" type="ORF">KFK09_007559</name>
</gene>
<comment type="caution">
    <text evidence="1">The sequence shown here is derived from an EMBL/GenBank/DDBJ whole genome shotgun (WGS) entry which is preliminary data.</text>
</comment>